<dbReference type="Proteomes" id="UP000075884">
    <property type="component" value="Unassembled WGS sequence"/>
</dbReference>
<dbReference type="InterPro" id="IPR000719">
    <property type="entry name" value="Prot_kinase_dom"/>
</dbReference>
<dbReference type="PROSITE" id="PS00108">
    <property type="entry name" value="PROTEIN_KINASE_ST"/>
    <property type="match status" value="1"/>
</dbReference>
<dbReference type="SUPFAM" id="SSF56112">
    <property type="entry name" value="Protein kinase-like (PK-like)"/>
    <property type="match status" value="1"/>
</dbReference>
<feature type="region of interest" description="Disordered" evidence="1">
    <location>
        <begin position="490"/>
        <end position="513"/>
    </location>
</feature>
<dbReference type="VEuPathDB" id="VectorBase:ADIR001440"/>
<evidence type="ECO:0000259" key="2">
    <source>
        <dbReference type="PROSITE" id="PS50011"/>
    </source>
</evidence>
<dbReference type="PANTHER" id="PTHR44329">
    <property type="entry name" value="SERINE/THREONINE-PROTEIN KINASE TNNI3K-RELATED"/>
    <property type="match status" value="1"/>
</dbReference>
<keyword evidence="4" id="KW-1185">Reference proteome</keyword>
<reference evidence="4" key="1">
    <citation type="submission" date="2013-03" db="EMBL/GenBank/DDBJ databases">
        <title>The Genome Sequence of Anopheles dirus WRAIR2.</title>
        <authorList>
            <consortium name="The Broad Institute Genomics Platform"/>
            <person name="Neafsey D.E."/>
            <person name="Walton C."/>
            <person name="Walker B."/>
            <person name="Young S.K."/>
            <person name="Zeng Q."/>
            <person name="Gargeya S."/>
            <person name="Fitzgerald M."/>
            <person name="Haas B."/>
            <person name="Abouelleil A."/>
            <person name="Allen A.W."/>
            <person name="Alvarado L."/>
            <person name="Arachchi H.M."/>
            <person name="Berlin A.M."/>
            <person name="Chapman S.B."/>
            <person name="Gainer-Dewar J."/>
            <person name="Goldberg J."/>
            <person name="Griggs A."/>
            <person name="Gujja S."/>
            <person name="Hansen M."/>
            <person name="Howarth C."/>
            <person name="Imamovic A."/>
            <person name="Ireland A."/>
            <person name="Larimer J."/>
            <person name="McCowan C."/>
            <person name="Murphy C."/>
            <person name="Pearson M."/>
            <person name="Poon T.W."/>
            <person name="Priest M."/>
            <person name="Roberts A."/>
            <person name="Saif S."/>
            <person name="Shea T."/>
            <person name="Sisk P."/>
            <person name="Sykes S."/>
            <person name="Wortman J."/>
            <person name="Nusbaum C."/>
            <person name="Birren B."/>
        </authorList>
    </citation>
    <scope>NUCLEOTIDE SEQUENCE [LARGE SCALE GENOMIC DNA]</scope>
    <source>
        <strain evidence="4">WRAIR2</strain>
    </source>
</reference>
<dbReference type="InterPro" id="IPR051681">
    <property type="entry name" value="Ser/Thr_Kinases-Pseudokinases"/>
</dbReference>
<feature type="region of interest" description="Disordered" evidence="1">
    <location>
        <begin position="329"/>
        <end position="446"/>
    </location>
</feature>
<dbReference type="SMART" id="SM00220">
    <property type="entry name" value="S_TKc"/>
    <property type="match status" value="1"/>
</dbReference>
<dbReference type="AlphaFoldDB" id="A0A182N1D2"/>
<feature type="domain" description="Protein kinase" evidence="2">
    <location>
        <begin position="61"/>
        <end position="487"/>
    </location>
</feature>
<dbReference type="STRING" id="7168.A0A182N1D2"/>
<protein>
    <recommendedName>
        <fullName evidence="2">Protein kinase domain-containing protein</fullName>
    </recommendedName>
</protein>
<reference evidence="3" key="2">
    <citation type="submission" date="2020-05" db="UniProtKB">
        <authorList>
            <consortium name="EnsemblMetazoa"/>
        </authorList>
    </citation>
    <scope>IDENTIFICATION</scope>
    <source>
        <strain evidence="3">WRAIR2</strain>
    </source>
</reference>
<proteinExistence type="predicted"/>
<feature type="compositionally biased region" description="Acidic residues" evidence="1">
    <location>
        <begin position="14"/>
        <end position="37"/>
    </location>
</feature>
<name>A0A182N1D2_9DIPT</name>
<feature type="compositionally biased region" description="Basic and acidic residues" evidence="1">
    <location>
        <begin position="497"/>
        <end position="506"/>
    </location>
</feature>
<dbReference type="Pfam" id="PF00069">
    <property type="entry name" value="Pkinase"/>
    <property type="match status" value="1"/>
</dbReference>
<dbReference type="EnsemblMetazoa" id="ADIR001440-RA">
    <property type="protein sequence ID" value="ADIR001440-PA"/>
    <property type="gene ID" value="ADIR001440"/>
</dbReference>
<dbReference type="InterPro" id="IPR011009">
    <property type="entry name" value="Kinase-like_dom_sf"/>
</dbReference>
<feature type="compositionally biased region" description="Acidic residues" evidence="1">
    <location>
        <begin position="396"/>
        <end position="431"/>
    </location>
</feature>
<accession>A0A182N1D2</accession>
<feature type="region of interest" description="Disordered" evidence="1">
    <location>
        <begin position="1"/>
        <end position="51"/>
    </location>
</feature>
<sequence>MDSGDVNEQKQPEEEIELMDSSDSEAEDEVVSEEEEDQQHREPASPVAVSVQQTAEIVPTTPFLKLLGYGTGIEVMRVRRPAITESDRSPWAIKMMCPRREQSKEEAIEARLLRHPNIVGYRGHGEINPDKKYLAVEYCNSSLGDVLEKRFEEKLGPLEQPKAMKVVLDVLAGLNYLHTEALVMHGDVKSFNVLIKDDYAVVKLCDFGVSVKVTADGRIDLAVNSDAHYVGTSLWSPPEVLEIGDEQKVITTKADMFAFGLLVFEMLVCTPPHTYAGLQDYAITTPSELISLHKKMVLTRCRLSMALSSEEPTLLDDGDEDSTEFAPKELKEAPEPAAAPKVDAEEGPIVSNVDEDVVTISDTDSEASPPGIVHELSSEDEDEYNNEERRAHKDEFDDEYDEEDSAASDDEPYDDEEGYYDDDYDEDENGYDGDYLNYGQVGTRPSIPAEVQLGPEYAELLAIFHACTEHEPTIRPSAARLLEAYRLQGEQSDLAGGEEKKVHQPDPDPEPAAPVVLDAAANAEVVELLKKELAKK</sequence>
<dbReference type="GO" id="GO:0004674">
    <property type="term" value="F:protein serine/threonine kinase activity"/>
    <property type="evidence" value="ECO:0007669"/>
    <property type="project" value="TreeGrafter"/>
</dbReference>
<dbReference type="PROSITE" id="PS50011">
    <property type="entry name" value="PROTEIN_KINASE_DOM"/>
    <property type="match status" value="1"/>
</dbReference>
<organism evidence="3 4">
    <name type="scientific">Anopheles dirus</name>
    <dbReference type="NCBI Taxonomy" id="7168"/>
    <lineage>
        <taxon>Eukaryota</taxon>
        <taxon>Metazoa</taxon>
        <taxon>Ecdysozoa</taxon>
        <taxon>Arthropoda</taxon>
        <taxon>Hexapoda</taxon>
        <taxon>Insecta</taxon>
        <taxon>Pterygota</taxon>
        <taxon>Neoptera</taxon>
        <taxon>Endopterygota</taxon>
        <taxon>Diptera</taxon>
        <taxon>Nematocera</taxon>
        <taxon>Culicoidea</taxon>
        <taxon>Culicidae</taxon>
        <taxon>Anophelinae</taxon>
        <taxon>Anopheles</taxon>
    </lineage>
</organism>
<dbReference type="Gene3D" id="1.10.510.10">
    <property type="entry name" value="Transferase(Phosphotransferase) domain 1"/>
    <property type="match status" value="1"/>
</dbReference>
<evidence type="ECO:0000313" key="3">
    <source>
        <dbReference type="EnsemblMetazoa" id="ADIR001440-PA"/>
    </source>
</evidence>
<feature type="compositionally biased region" description="Basic and acidic residues" evidence="1">
    <location>
        <begin position="386"/>
        <end position="395"/>
    </location>
</feature>
<dbReference type="GO" id="GO:0005524">
    <property type="term" value="F:ATP binding"/>
    <property type="evidence" value="ECO:0007669"/>
    <property type="project" value="InterPro"/>
</dbReference>
<evidence type="ECO:0000313" key="4">
    <source>
        <dbReference type="Proteomes" id="UP000075884"/>
    </source>
</evidence>
<dbReference type="InterPro" id="IPR008271">
    <property type="entry name" value="Ser/Thr_kinase_AS"/>
</dbReference>
<evidence type="ECO:0000256" key="1">
    <source>
        <dbReference type="SAM" id="MobiDB-lite"/>
    </source>
</evidence>